<accession>A0ABN9XBE8</accession>
<dbReference type="SUPFAM" id="SSF143865">
    <property type="entry name" value="CorA soluble domain-like"/>
    <property type="match status" value="1"/>
</dbReference>
<keyword evidence="7 8" id="KW-0472">Membrane</keyword>
<feature type="transmembrane region" description="Helical" evidence="8">
    <location>
        <begin position="525"/>
        <end position="548"/>
    </location>
</feature>
<evidence type="ECO:0000256" key="4">
    <source>
        <dbReference type="ARBA" id="ARBA00022475"/>
    </source>
</evidence>
<protein>
    <recommendedName>
        <fullName evidence="11">Magnesium and cobalt transport protein CorA</fullName>
    </recommendedName>
</protein>
<dbReference type="InterPro" id="IPR002523">
    <property type="entry name" value="MgTranspt_CorA/ZnTranspt_ZntB"/>
</dbReference>
<dbReference type="Gene3D" id="1.20.58.340">
    <property type="entry name" value="Magnesium transport protein CorA, transmembrane region"/>
    <property type="match status" value="2"/>
</dbReference>
<name>A0ABN9XBE8_9DINO</name>
<dbReference type="SUPFAM" id="SSF144083">
    <property type="entry name" value="Magnesium transport protein CorA, transmembrane region"/>
    <property type="match status" value="1"/>
</dbReference>
<evidence type="ECO:0000313" key="10">
    <source>
        <dbReference type="Proteomes" id="UP001189429"/>
    </source>
</evidence>
<dbReference type="InterPro" id="IPR045863">
    <property type="entry name" value="CorA_TM1_TM2"/>
</dbReference>
<dbReference type="Pfam" id="PF01544">
    <property type="entry name" value="CorA"/>
    <property type="match status" value="1"/>
</dbReference>
<feature type="transmembrane region" description="Helical" evidence="8">
    <location>
        <begin position="568"/>
        <end position="590"/>
    </location>
</feature>
<dbReference type="PANTHER" id="PTHR46494:SF1">
    <property type="entry name" value="CORA FAMILY METAL ION TRANSPORTER (EUROFUNG)"/>
    <property type="match status" value="1"/>
</dbReference>
<comment type="subcellular location">
    <subcellularLocation>
        <location evidence="1">Cell membrane</location>
        <topology evidence="1">Multi-pass membrane protein</topology>
    </subcellularLocation>
</comment>
<evidence type="ECO:0008006" key="11">
    <source>
        <dbReference type="Google" id="ProtNLM"/>
    </source>
</evidence>
<evidence type="ECO:0000256" key="8">
    <source>
        <dbReference type="SAM" id="Phobius"/>
    </source>
</evidence>
<dbReference type="Proteomes" id="UP001189429">
    <property type="component" value="Unassembled WGS sequence"/>
</dbReference>
<keyword evidence="6 8" id="KW-1133">Transmembrane helix</keyword>
<evidence type="ECO:0000256" key="5">
    <source>
        <dbReference type="ARBA" id="ARBA00022692"/>
    </source>
</evidence>
<comment type="caution">
    <text evidence="9">The sequence shown here is derived from an EMBL/GenBank/DDBJ whole genome shotgun (WGS) entry which is preliminary data.</text>
</comment>
<evidence type="ECO:0000313" key="9">
    <source>
        <dbReference type="EMBL" id="CAK0895138.1"/>
    </source>
</evidence>
<proteinExistence type="inferred from homology"/>
<keyword evidence="3" id="KW-0813">Transport</keyword>
<dbReference type="InterPro" id="IPR045861">
    <property type="entry name" value="CorA_cytoplasmic_dom"/>
</dbReference>
<evidence type="ECO:0000256" key="7">
    <source>
        <dbReference type="ARBA" id="ARBA00023136"/>
    </source>
</evidence>
<comment type="similarity">
    <text evidence="2">Belongs to the CorA metal ion transporter (MIT) (TC 1.A.35) family.</text>
</comment>
<keyword evidence="4" id="KW-1003">Cell membrane</keyword>
<dbReference type="PANTHER" id="PTHR46494">
    <property type="entry name" value="CORA FAMILY METAL ION TRANSPORTER (EUROFUNG)"/>
    <property type="match status" value="1"/>
</dbReference>
<sequence length="633" mass="72241">MTMEDVAHSGGPPTPCADVAAVQQFTSLSGLGHAALIARVNSAALANFDDESDSSLRAHLDDVESKWEFWCRLVRQDTGLDVLRQQVEKAEQMLRAGGDTASFSNIREDLLEKFFDLSPERLKELYESHAQGGLFSKEALREALQSCELHGIDDGALDTLLYEVSADRRDHIHLPEFESLLTRLKLAQLLGGSRFQNRRLGGGNVLENMTILEFSPKEARECRARAIDFFFGHRPPEFPMRWVHLGSCDLTLLLALMVKYQLHPLSVEDTIDQSSTRYDRYGVHSFVAVEYLCLADKCEPAEAALEPVQVLGRHLTIFCAGPPHLDTVITVAQPDRTFEQDWPGDLPTGGENGVEWLQDIRRRLYAPRSRTRQRKAEFLTYEIIDCCSDDLIRVCRAYHLRLSRLEEWLDKKWLKPSDGTRGSWGTEAIQEAWGMEVRQIRTQLGIVARRLRGLQRILRRLGDDDDLSRALADYWRDVADHVNEAYDDTLANVDKSKSMLQSFEQFKDSEQDKESKDQDERMNRILFVLTIVTTVFTPITFLAGVYGMNFADEDGRATIPELLWPRGYLIFWIFILVYFCLSVFGSVWLWRGYARPLQQHQLPQPSRQVSPERHTTPARSSYICLDHDGVDGV</sequence>
<dbReference type="Gene3D" id="3.30.460.20">
    <property type="entry name" value="CorA soluble domain-like"/>
    <property type="match status" value="1"/>
</dbReference>
<evidence type="ECO:0000256" key="2">
    <source>
        <dbReference type="ARBA" id="ARBA00009765"/>
    </source>
</evidence>
<keyword evidence="5 8" id="KW-0812">Transmembrane</keyword>
<keyword evidence="10" id="KW-1185">Reference proteome</keyword>
<reference evidence="9" key="1">
    <citation type="submission" date="2023-10" db="EMBL/GenBank/DDBJ databases">
        <authorList>
            <person name="Chen Y."/>
            <person name="Shah S."/>
            <person name="Dougan E. K."/>
            <person name="Thang M."/>
            <person name="Chan C."/>
        </authorList>
    </citation>
    <scope>NUCLEOTIDE SEQUENCE [LARGE SCALE GENOMIC DNA]</scope>
</reference>
<evidence type="ECO:0000256" key="3">
    <source>
        <dbReference type="ARBA" id="ARBA00022448"/>
    </source>
</evidence>
<organism evidence="9 10">
    <name type="scientific">Prorocentrum cordatum</name>
    <dbReference type="NCBI Taxonomy" id="2364126"/>
    <lineage>
        <taxon>Eukaryota</taxon>
        <taxon>Sar</taxon>
        <taxon>Alveolata</taxon>
        <taxon>Dinophyceae</taxon>
        <taxon>Prorocentrales</taxon>
        <taxon>Prorocentraceae</taxon>
        <taxon>Prorocentrum</taxon>
    </lineage>
</organism>
<evidence type="ECO:0000256" key="6">
    <source>
        <dbReference type="ARBA" id="ARBA00022989"/>
    </source>
</evidence>
<dbReference type="EMBL" id="CAUYUJ010019994">
    <property type="protein sequence ID" value="CAK0895138.1"/>
    <property type="molecule type" value="Genomic_DNA"/>
</dbReference>
<evidence type="ECO:0000256" key="1">
    <source>
        <dbReference type="ARBA" id="ARBA00004651"/>
    </source>
</evidence>
<gene>
    <name evidence="9" type="ORF">PCOR1329_LOCUS73976</name>
</gene>